<keyword evidence="3" id="KW-0539">Nucleus</keyword>
<comment type="similarity">
    <text evidence="2">Belongs to the NOC2 family.</text>
</comment>
<dbReference type="InterPro" id="IPR005343">
    <property type="entry name" value="Noc2"/>
</dbReference>
<dbReference type="KEGG" id="eiv:EIN_096150"/>
<keyword evidence="6" id="KW-1185">Reference proteome</keyword>
<feature type="compositionally biased region" description="Basic residues" evidence="4">
    <location>
        <begin position="1"/>
        <end position="20"/>
    </location>
</feature>
<evidence type="ECO:0000256" key="3">
    <source>
        <dbReference type="ARBA" id="ARBA00023242"/>
    </source>
</evidence>
<dbReference type="GO" id="GO:0030691">
    <property type="term" value="C:Noc2p-Noc3p complex"/>
    <property type="evidence" value="ECO:0007669"/>
    <property type="project" value="TreeGrafter"/>
</dbReference>
<sequence length="616" mass="70429">MPRSMKRGRFQRRSSIHKSASKPVTEEEVHDESEEEKVEHLNEEEVEEQDASEDNKMSEDEKSVSEESNPSEDKEKMSEEENAEVSAEDGETDVMNFEDVSSDDEAESGSTMMDKTKLEELKEKDPDFYQFMLKNDPKLFSIEKETDAEMGWAIDNEAQIEQEAKEKIQEVLDEAEKGDPNALHQATLLFYDAVQERRIDNPADYELVMTFAIEKLPELVINKVNLFKMYMRGVTDALLNISDQSIVTIFIQIIEQYKDKFAACDFFAKVIKSLSLYGFDYFADVRSQALITLLNLMEINKKKDEAFAKGLRVIIGSFMENAKRYSELTKDGFEESNSVVQKVVKMNEKAAYNSFFEVIRQLGLSTNSVIESAKSKMDLLVSFSFIKTIELIASCLNNGKEVKFVQLKYPVCEIINAVLSYLNGTNYTPAILHISKVLLMLATPQNYTSPVPYLLKALNFLSMIYIRGGDIKTVNSTKLKAKDIKNKIGGTFGKAELSRNKTKAFSEFEFEYSLMSTNDDERNPSYVKNATDIIFKQFDEFYAIYKHSIAFPELVCNTVKSLKKIIRSSKIVFLVEQCKVYVAKLMKMSDAVKAKRKNVSFGPFDLNKVDEFEKEF</sequence>
<protein>
    <submittedName>
        <fullName evidence="5">Nucleolar complex protein, putative</fullName>
    </submittedName>
</protein>
<evidence type="ECO:0000256" key="1">
    <source>
        <dbReference type="ARBA" id="ARBA00004123"/>
    </source>
</evidence>
<dbReference type="GO" id="GO:0005730">
    <property type="term" value="C:nucleolus"/>
    <property type="evidence" value="ECO:0007669"/>
    <property type="project" value="TreeGrafter"/>
</dbReference>
<dbReference type="OMA" id="FQTACHY"/>
<comment type="subcellular location">
    <subcellularLocation>
        <location evidence="1">Nucleus</location>
    </subcellularLocation>
</comment>
<organism evidence="5 6">
    <name type="scientific">Entamoeba invadens IP1</name>
    <dbReference type="NCBI Taxonomy" id="370355"/>
    <lineage>
        <taxon>Eukaryota</taxon>
        <taxon>Amoebozoa</taxon>
        <taxon>Evosea</taxon>
        <taxon>Archamoebae</taxon>
        <taxon>Mastigamoebida</taxon>
        <taxon>Entamoebidae</taxon>
        <taxon>Entamoeba</taxon>
    </lineage>
</organism>
<dbReference type="InterPro" id="IPR016024">
    <property type="entry name" value="ARM-type_fold"/>
</dbReference>
<accession>A0A0A1U3Q5</accession>
<dbReference type="GO" id="GO:0042273">
    <property type="term" value="P:ribosomal large subunit biogenesis"/>
    <property type="evidence" value="ECO:0007669"/>
    <property type="project" value="TreeGrafter"/>
</dbReference>
<feature type="compositionally biased region" description="Basic and acidic residues" evidence="4">
    <location>
        <begin position="53"/>
        <end position="79"/>
    </location>
</feature>
<dbReference type="GeneID" id="14886373"/>
<proteinExistence type="inferred from homology"/>
<feature type="compositionally biased region" description="Acidic residues" evidence="4">
    <location>
        <begin position="26"/>
        <end position="36"/>
    </location>
</feature>
<dbReference type="Proteomes" id="UP000014680">
    <property type="component" value="Unassembled WGS sequence"/>
</dbReference>
<evidence type="ECO:0000256" key="2">
    <source>
        <dbReference type="ARBA" id="ARBA00005907"/>
    </source>
</evidence>
<gene>
    <name evidence="5" type="ORF">EIN_096150</name>
</gene>
<feature type="region of interest" description="Disordered" evidence="4">
    <location>
        <begin position="1"/>
        <end position="116"/>
    </location>
</feature>
<dbReference type="GO" id="GO:0005654">
    <property type="term" value="C:nucleoplasm"/>
    <property type="evidence" value="ECO:0007669"/>
    <property type="project" value="TreeGrafter"/>
</dbReference>
<dbReference type="GO" id="GO:0030690">
    <property type="term" value="C:Noc1p-Noc2p complex"/>
    <property type="evidence" value="ECO:0007669"/>
    <property type="project" value="TreeGrafter"/>
</dbReference>
<dbReference type="PANTHER" id="PTHR12687:SF4">
    <property type="entry name" value="NUCLEOLAR COMPLEX PROTEIN 2 HOMOLOG"/>
    <property type="match status" value="1"/>
</dbReference>
<name>A0A0A1U3Q5_ENTIV</name>
<dbReference type="AlphaFoldDB" id="A0A0A1U3Q5"/>
<dbReference type="RefSeq" id="XP_004254129.1">
    <property type="nucleotide sequence ID" value="XM_004254081.1"/>
</dbReference>
<dbReference type="VEuPathDB" id="AmoebaDB:EIN_096150"/>
<dbReference type="SUPFAM" id="SSF48371">
    <property type="entry name" value="ARM repeat"/>
    <property type="match status" value="1"/>
</dbReference>
<evidence type="ECO:0000313" key="6">
    <source>
        <dbReference type="Proteomes" id="UP000014680"/>
    </source>
</evidence>
<dbReference type="Pfam" id="PF03715">
    <property type="entry name" value="Noc2"/>
    <property type="match status" value="1"/>
</dbReference>
<evidence type="ECO:0000256" key="4">
    <source>
        <dbReference type="SAM" id="MobiDB-lite"/>
    </source>
</evidence>
<dbReference type="OrthoDB" id="10266662at2759"/>
<dbReference type="EMBL" id="KB206860">
    <property type="protein sequence ID" value="ELP87358.1"/>
    <property type="molecule type" value="Genomic_DNA"/>
</dbReference>
<evidence type="ECO:0000313" key="5">
    <source>
        <dbReference type="EMBL" id="ELP87358.1"/>
    </source>
</evidence>
<feature type="compositionally biased region" description="Acidic residues" evidence="4">
    <location>
        <begin position="80"/>
        <end position="92"/>
    </location>
</feature>
<reference evidence="5 6" key="1">
    <citation type="submission" date="2012-10" db="EMBL/GenBank/DDBJ databases">
        <authorList>
            <person name="Zafar N."/>
            <person name="Inman J."/>
            <person name="Hall N."/>
            <person name="Lorenzi H."/>
            <person name="Caler E."/>
        </authorList>
    </citation>
    <scope>NUCLEOTIDE SEQUENCE [LARGE SCALE GENOMIC DNA]</scope>
    <source>
        <strain evidence="5 6">IP1</strain>
    </source>
</reference>
<dbReference type="PANTHER" id="PTHR12687">
    <property type="entry name" value="NUCLEOLAR COMPLEX 2 AND RAD4-RELATED"/>
    <property type="match status" value="1"/>
</dbReference>